<evidence type="ECO:0000313" key="2">
    <source>
        <dbReference type="Proteomes" id="UP001050691"/>
    </source>
</evidence>
<organism evidence="1 2">
    <name type="scientific">Clathrus columnatus</name>
    <dbReference type="NCBI Taxonomy" id="1419009"/>
    <lineage>
        <taxon>Eukaryota</taxon>
        <taxon>Fungi</taxon>
        <taxon>Dikarya</taxon>
        <taxon>Basidiomycota</taxon>
        <taxon>Agaricomycotina</taxon>
        <taxon>Agaricomycetes</taxon>
        <taxon>Phallomycetidae</taxon>
        <taxon>Phallales</taxon>
        <taxon>Clathraceae</taxon>
        <taxon>Clathrus</taxon>
    </lineage>
</organism>
<accession>A0AAV5ACS5</accession>
<name>A0AAV5ACS5_9AGAM</name>
<dbReference type="AlphaFoldDB" id="A0AAV5ACS5"/>
<evidence type="ECO:0000313" key="1">
    <source>
        <dbReference type="EMBL" id="GJJ10715.1"/>
    </source>
</evidence>
<proteinExistence type="predicted"/>
<dbReference type="EMBL" id="BPWL01000005">
    <property type="protein sequence ID" value="GJJ10715.1"/>
    <property type="molecule type" value="Genomic_DNA"/>
</dbReference>
<evidence type="ECO:0008006" key="3">
    <source>
        <dbReference type="Google" id="ProtNLM"/>
    </source>
</evidence>
<protein>
    <recommendedName>
        <fullName evidence="3">F-box domain-containing protein</fullName>
    </recommendedName>
</protein>
<comment type="caution">
    <text evidence="1">The sequence shown here is derived from an EMBL/GenBank/DDBJ whole genome shotgun (WGS) entry which is preliminary data.</text>
</comment>
<sequence>MPRLQEDTALLASFPYRRNTRIIEPHAWCYELFTRAVLQMTHLKVFFWERLESPVLPTRGELWKDFVLKHKQHKLDRTFSMDKVLEKSPRPSYVSFFDIPLNDSHKVRSLEFWRVVSVSVKTVPRTRGDHFLIKGLITFCRLPKLRVLSVNLYRDKSPPPSQAAIMEFFGYHTSLIRVKWFVSLRSGTRLEVDFPPDSLPRLEQVEADPHFTTLLLSTPCDPPRPIRKIIRFPLNTQLWVDPSFSLQGIDTSCLRTVSFKRISALVDISHFTSFFVNVECLDVSHSDIPTGIWDALLREYHIPPQVLTRWLNSLDRLTKLKYLRGMQFFTELDQPDVIQRRLEMIMRVFPHLEFFSDPSSAVDAIQITRDGESIGWKAAELRQWDSYFGIEGDSTV</sequence>
<keyword evidence="2" id="KW-1185">Reference proteome</keyword>
<dbReference type="Proteomes" id="UP001050691">
    <property type="component" value="Unassembled WGS sequence"/>
</dbReference>
<gene>
    <name evidence="1" type="ORF">Clacol_004942</name>
</gene>
<reference evidence="1" key="1">
    <citation type="submission" date="2021-10" db="EMBL/GenBank/DDBJ databases">
        <title>De novo Genome Assembly of Clathrus columnatus (Basidiomycota, Fungi) Using Illumina and Nanopore Sequence Data.</title>
        <authorList>
            <person name="Ogiso-Tanaka E."/>
            <person name="Itagaki H."/>
            <person name="Hosoya T."/>
            <person name="Hosaka K."/>
        </authorList>
    </citation>
    <scope>NUCLEOTIDE SEQUENCE</scope>
    <source>
        <strain evidence="1">MO-923</strain>
    </source>
</reference>